<keyword evidence="4" id="KW-1185">Reference proteome</keyword>
<feature type="compositionally biased region" description="Basic residues" evidence="2">
    <location>
        <begin position="17"/>
        <end position="29"/>
    </location>
</feature>
<evidence type="ECO:0000313" key="4">
    <source>
        <dbReference type="Proteomes" id="UP000023152"/>
    </source>
</evidence>
<feature type="region of interest" description="Disordered" evidence="2">
    <location>
        <begin position="1"/>
        <end position="32"/>
    </location>
</feature>
<accession>X6LB74</accession>
<sequence>NTTSVAFVNRKQQNKSVRNKSWKQRHNKTKNNNSIIEPAVKKDKVIAWQVYGPRSLAQDWTIGEKLTERRYSFKVTAEKEIVLDVNEKLSCVALNYDDQLKKAKTSSDLERNYKLSDVQIITVGAERFGCQEVVFKLNFIGFETSIAKGRHKKGYVCVKKKREIQGQARQHARLCYLFGIEQLIACVGKTDCPSINYAQEG</sequence>
<name>X6LB74_RETFI</name>
<evidence type="ECO:0000256" key="1">
    <source>
        <dbReference type="ARBA" id="ARBA00049360"/>
    </source>
</evidence>
<gene>
    <name evidence="3" type="ORF">RFI_38209</name>
</gene>
<dbReference type="OrthoDB" id="342024at2759"/>
<dbReference type="InterPro" id="IPR004000">
    <property type="entry name" value="Actin"/>
</dbReference>
<comment type="catalytic activity">
    <reaction evidence="1">
        <text>ATP + H2O = ADP + phosphate + H(+)</text>
        <dbReference type="Rhea" id="RHEA:13065"/>
        <dbReference type="ChEBI" id="CHEBI:15377"/>
        <dbReference type="ChEBI" id="CHEBI:15378"/>
        <dbReference type="ChEBI" id="CHEBI:30616"/>
        <dbReference type="ChEBI" id="CHEBI:43474"/>
        <dbReference type="ChEBI" id="CHEBI:456216"/>
    </reaction>
</comment>
<dbReference type="Proteomes" id="UP000023152">
    <property type="component" value="Unassembled WGS sequence"/>
</dbReference>
<feature type="compositionally biased region" description="Polar residues" evidence="2">
    <location>
        <begin position="1"/>
        <end position="16"/>
    </location>
</feature>
<evidence type="ECO:0000256" key="2">
    <source>
        <dbReference type="SAM" id="MobiDB-lite"/>
    </source>
</evidence>
<dbReference type="EMBL" id="ASPP01044443">
    <property type="protein sequence ID" value="ETN99272.1"/>
    <property type="molecule type" value="Genomic_DNA"/>
</dbReference>
<dbReference type="InterPro" id="IPR043129">
    <property type="entry name" value="ATPase_NBD"/>
</dbReference>
<feature type="non-terminal residue" evidence="3">
    <location>
        <position position="1"/>
    </location>
</feature>
<organism evidence="3 4">
    <name type="scientific">Reticulomyxa filosa</name>
    <dbReference type="NCBI Taxonomy" id="46433"/>
    <lineage>
        <taxon>Eukaryota</taxon>
        <taxon>Sar</taxon>
        <taxon>Rhizaria</taxon>
        <taxon>Retaria</taxon>
        <taxon>Foraminifera</taxon>
        <taxon>Monothalamids</taxon>
        <taxon>Reticulomyxidae</taxon>
        <taxon>Reticulomyxa</taxon>
    </lineage>
</organism>
<proteinExistence type="predicted"/>
<protein>
    <submittedName>
        <fullName evidence="3">Uncharacterized protein</fullName>
    </submittedName>
</protein>
<dbReference type="Pfam" id="PF00022">
    <property type="entry name" value="Actin"/>
    <property type="match status" value="1"/>
</dbReference>
<evidence type="ECO:0000313" key="3">
    <source>
        <dbReference type="EMBL" id="ETN99272.1"/>
    </source>
</evidence>
<dbReference type="Gene3D" id="3.90.640.10">
    <property type="entry name" value="Actin, Chain A, domain 4"/>
    <property type="match status" value="1"/>
</dbReference>
<dbReference type="SUPFAM" id="SSF53067">
    <property type="entry name" value="Actin-like ATPase domain"/>
    <property type="match status" value="1"/>
</dbReference>
<reference evidence="3 4" key="1">
    <citation type="journal article" date="2013" name="Curr. Biol.">
        <title>The Genome of the Foraminiferan Reticulomyxa filosa.</title>
        <authorList>
            <person name="Glockner G."/>
            <person name="Hulsmann N."/>
            <person name="Schleicher M."/>
            <person name="Noegel A.A."/>
            <person name="Eichinger L."/>
            <person name="Gallinger C."/>
            <person name="Pawlowski J."/>
            <person name="Sierra R."/>
            <person name="Euteneuer U."/>
            <person name="Pillet L."/>
            <person name="Moustafa A."/>
            <person name="Platzer M."/>
            <person name="Groth M."/>
            <person name="Szafranski K."/>
            <person name="Schliwa M."/>
        </authorList>
    </citation>
    <scope>NUCLEOTIDE SEQUENCE [LARGE SCALE GENOMIC DNA]</scope>
</reference>
<comment type="caution">
    <text evidence="3">The sequence shown here is derived from an EMBL/GenBank/DDBJ whole genome shotgun (WGS) entry which is preliminary data.</text>
</comment>
<dbReference type="AlphaFoldDB" id="X6LB74"/>